<dbReference type="SMART" id="SM00207">
    <property type="entry name" value="TNF"/>
    <property type="match status" value="1"/>
</dbReference>
<dbReference type="GO" id="GO:0005615">
    <property type="term" value="C:extracellular space"/>
    <property type="evidence" value="ECO:0007669"/>
    <property type="project" value="UniProtKB-KW"/>
</dbReference>
<dbReference type="KEGG" id="ccar:109056382"/>
<dbReference type="Proteomes" id="UP001155660">
    <property type="component" value="Chromosome A8"/>
</dbReference>
<evidence type="ECO:0000313" key="7">
    <source>
        <dbReference type="RefSeq" id="XP_042618507.1"/>
    </source>
</evidence>
<comment type="similarity">
    <text evidence="2">Belongs to the tumor necrosis factor family.</text>
</comment>
<evidence type="ECO:0000256" key="3">
    <source>
        <dbReference type="ARBA" id="ARBA00022514"/>
    </source>
</evidence>
<dbReference type="InterPro" id="IPR006052">
    <property type="entry name" value="TNF_dom"/>
</dbReference>
<dbReference type="PANTHER" id="PTHR11471:SF24">
    <property type="entry name" value="TUMOR NECROSIS FACTOR LIGAND SUPERFAMILY MEMBER 15"/>
    <property type="match status" value="1"/>
</dbReference>
<keyword evidence="4 5" id="KW-0472">Membrane</keyword>
<keyword evidence="5" id="KW-0812">Transmembrane</keyword>
<dbReference type="OrthoDB" id="9936525at2759"/>
<dbReference type="SUPFAM" id="SSF49842">
    <property type="entry name" value="TNF-like"/>
    <property type="match status" value="1"/>
</dbReference>
<gene>
    <name evidence="7 8" type="primary">LOC109056382</name>
</gene>
<dbReference type="GO" id="GO:0006955">
    <property type="term" value="P:immune response"/>
    <property type="evidence" value="ECO:0007669"/>
    <property type="project" value="InterPro"/>
</dbReference>
<dbReference type="GeneID" id="109056382"/>
<protein>
    <submittedName>
        <fullName evidence="7 8">Uncharacterized protein LOC109056382</fullName>
    </submittedName>
</protein>
<evidence type="ECO:0000259" key="6">
    <source>
        <dbReference type="PROSITE" id="PS50049"/>
    </source>
</evidence>
<dbReference type="InterPro" id="IPR008983">
    <property type="entry name" value="Tumour_necrosis_fac-like_dom"/>
</dbReference>
<organism evidence="8">
    <name type="scientific">Cyprinus carpio</name>
    <name type="common">Common carp</name>
    <dbReference type="NCBI Taxonomy" id="7962"/>
    <lineage>
        <taxon>Eukaryota</taxon>
        <taxon>Metazoa</taxon>
        <taxon>Chordata</taxon>
        <taxon>Craniata</taxon>
        <taxon>Vertebrata</taxon>
        <taxon>Euteleostomi</taxon>
        <taxon>Actinopterygii</taxon>
        <taxon>Neopterygii</taxon>
        <taxon>Teleostei</taxon>
        <taxon>Ostariophysi</taxon>
        <taxon>Cypriniformes</taxon>
        <taxon>Cyprinidae</taxon>
        <taxon>Cyprininae</taxon>
        <taxon>Cyprinus</taxon>
    </lineage>
</organism>
<feature type="transmembrane region" description="Helical" evidence="5">
    <location>
        <begin position="38"/>
        <end position="62"/>
    </location>
</feature>
<evidence type="ECO:0000313" key="8">
    <source>
        <dbReference type="RefSeq" id="XP_042618508.1"/>
    </source>
</evidence>
<keyword evidence="5" id="KW-1133">Transmembrane helix</keyword>
<dbReference type="RefSeq" id="XP_042618508.1">
    <property type="nucleotide sequence ID" value="XM_042762574.1"/>
</dbReference>
<evidence type="ECO:0000256" key="5">
    <source>
        <dbReference type="SAM" id="Phobius"/>
    </source>
</evidence>
<evidence type="ECO:0000256" key="4">
    <source>
        <dbReference type="ARBA" id="ARBA00023136"/>
    </source>
</evidence>
<name>A0A9Q9YE24_CYPCA</name>
<dbReference type="PANTHER" id="PTHR11471">
    <property type="entry name" value="TUMOR NECROSIS FACTOR FAMILY MEMBER"/>
    <property type="match status" value="1"/>
</dbReference>
<reference evidence="7 8" key="1">
    <citation type="submission" date="2025-04" db="UniProtKB">
        <authorList>
            <consortium name="RefSeq"/>
        </authorList>
    </citation>
    <scope>IDENTIFICATION</scope>
    <source>
        <tissue evidence="7 8">Muscle</tissue>
    </source>
</reference>
<evidence type="ECO:0000256" key="1">
    <source>
        <dbReference type="ARBA" id="ARBA00004370"/>
    </source>
</evidence>
<dbReference type="AlphaFoldDB" id="A0A9Q9YE24"/>
<dbReference type="GO" id="GO:0005164">
    <property type="term" value="F:tumor necrosis factor receptor binding"/>
    <property type="evidence" value="ECO:0007669"/>
    <property type="project" value="InterPro"/>
</dbReference>
<feature type="domain" description="THD" evidence="6">
    <location>
        <begin position="100"/>
        <end position="245"/>
    </location>
</feature>
<dbReference type="Gene3D" id="2.60.120.40">
    <property type="match status" value="1"/>
</dbReference>
<dbReference type="GO" id="GO:0005125">
    <property type="term" value="F:cytokine activity"/>
    <property type="evidence" value="ECO:0007669"/>
    <property type="project" value="UniProtKB-KW"/>
</dbReference>
<proteinExistence type="inferred from homology"/>
<keyword evidence="3" id="KW-0202">Cytokine</keyword>
<dbReference type="RefSeq" id="XP_042618507.1">
    <property type="nucleotide sequence ID" value="XM_042762573.1"/>
</dbReference>
<accession>A0A9Q9YE24</accession>
<dbReference type="GO" id="GO:0016020">
    <property type="term" value="C:membrane"/>
    <property type="evidence" value="ECO:0007669"/>
    <property type="project" value="UniProtKB-SubCell"/>
</dbReference>
<evidence type="ECO:0000256" key="2">
    <source>
        <dbReference type="ARBA" id="ARBA00008670"/>
    </source>
</evidence>
<dbReference type="Pfam" id="PF00229">
    <property type="entry name" value="TNF"/>
    <property type="match status" value="1"/>
</dbReference>
<comment type="subcellular location">
    <subcellularLocation>
        <location evidence="1">Membrane</location>
    </subcellularLocation>
</comment>
<sequence>MEVANEEAASKVYAVLMEPESETVNRLRTKYQSLRRQVCLIQSISVFLCFSCCLFTLLYHAFPQTCTENGTKETSKFEMQHQDFESQSREETNPTQRVTSFIRLTVKNDVNFTKDGFVPWMDTPEYSSPSHTRYFILEEDNESLKVLHDGTYKVSLQITYRKLSEKPEKDEIFLQHDIRLDTDGYPHPLPLLTHCETVNITHWRKSLFSEGIFYFNSGDRLKVWSNNLILIDVGEKFVQKTVFVVYPHFTP</sequence>
<dbReference type="PROSITE" id="PS50049">
    <property type="entry name" value="THD_2"/>
    <property type="match status" value="1"/>
</dbReference>